<sequence>MDSKIYFLLALLLVVGIVDISESIPNPCCKDVPCPDIACGPGSITVKIKCCNVCIYPRKNGESCGGPEEVCANGLTCCDGVCGTTS</sequence>
<reference evidence="2" key="1">
    <citation type="submission" date="2025-08" db="UniProtKB">
        <authorList>
            <consortium name="RefSeq"/>
        </authorList>
    </citation>
    <scope>IDENTIFICATION</scope>
    <source>
        <tissue evidence="2">Whole insect</tissue>
    </source>
</reference>
<protein>
    <submittedName>
        <fullName evidence="2">Serine protease HTRA3-like isoform X1</fullName>
    </submittedName>
</protein>
<feature type="signal peptide" evidence="1">
    <location>
        <begin position="1"/>
        <end position="23"/>
    </location>
</feature>
<evidence type="ECO:0000256" key="1">
    <source>
        <dbReference type="SAM" id="SignalP"/>
    </source>
</evidence>
<name>A0A6P7EZF6_DIAVI</name>
<dbReference type="AlphaFoldDB" id="A0A6P7EZF6"/>
<accession>A0A6P7EZF6</accession>
<keyword evidence="1" id="KW-0732">Signal</keyword>
<proteinExistence type="predicted"/>
<organism evidence="2">
    <name type="scientific">Diabrotica virgifera virgifera</name>
    <name type="common">western corn rootworm</name>
    <dbReference type="NCBI Taxonomy" id="50390"/>
    <lineage>
        <taxon>Eukaryota</taxon>
        <taxon>Metazoa</taxon>
        <taxon>Ecdysozoa</taxon>
        <taxon>Arthropoda</taxon>
        <taxon>Hexapoda</taxon>
        <taxon>Insecta</taxon>
        <taxon>Pterygota</taxon>
        <taxon>Neoptera</taxon>
        <taxon>Endopterygota</taxon>
        <taxon>Coleoptera</taxon>
        <taxon>Polyphaga</taxon>
        <taxon>Cucujiformia</taxon>
        <taxon>Chrysomeloidea</taxon>
        <taxon>Chrysomelidae</taxon>
        <taxon>Galerucinae</taxon>
        <taxon>Diabroticina</taxon>
        <taxon>Diabroticites</taxon>
        <taxon>Diabrotica</taxon>
    </lineage>
</organism>
<gene>
    <name evidence="2" type="primary">LOC114324369</name>
</gene>
<feature type="chain" id="PRO_5028440481" evidence="1">
    <location>
        <begin position="24"/>
        <end position="86"/>
    </location>
</feature>
<dbReference type="InParanoid" id="A0A6P7EZF6"/>
<dbReference type="RefSeq" id="XP_028127982.1">
    <property type="nucleotide sequence ID" value="XM_028272181.1"/>
</dbReference>
<evidence type="ECO:0000313" key="2">
    <source>
        <dbReference type="RefSeq" id="XP_028127982.1"/>
    </source>
</evidence>